<comment type="caution">
    <text evidence="1">The sequence shown here is derived from an EMBL/GenBank/DDBJ whole genome shotgun (WGS) entry which is preliminary data.</text>
</comment>
<dbReference type="AlphaFoldDB" id="A0AAI9ZLD5"/>
<gene>
    <name evidence="1" type="ORF">BDP81DRAFT_408365</name>
</gene>
<reference evidence="1" key="1">
    <citation type="submission" date="2021-06" db="EMBL/GenBank/DDBJ databases">
        <title>Comparative genomics, transcriptomics and evolutionary studies reveal genomic signatures of adaptation to plant cell wall in hemibiotrophic fungi.</title>
        <authorList>
            <consortium name="DOE Joint Genome Institute"/>
            <person name="Baroncelli R."/>
            <person name="Diaz J.F."/>
            <person name="Benocci T."/>
            <person name="Peng M."/>
            <person name="Battaglia E."/>
            <person name="Haridas S."/>
            <person name="Andreopoulos W."/>
            <person name="Labutti K."/>
            <person name="Pangilinan J."/>
            <person name="Floch G.L."/>
            <person name="Makela M.R."/>
            <person name="Henrissat B."/>
            <person name="Grigoriev I.V."/>
            <person name="Crouch J.A."/>
            <person name="De Vries R.P."/>
            <person name="Sukno S.A."/>
            <person name="Thon M.R."/>
        </authorList>
    </citation>
    <scope>NUCLEOTIDE SEQUENCE</scope>
    <source>
        <strain evidence="1">CBS 102054</strain>
    </source>
</reference>
<dbReference type="GeneID" id="85473909"/>
<evidence type="ECO:0000313" key="2">
    <source>
        <dbReference type="Proteomes" id="UP001243989"/>
    </source>
</evidence>
<dbReference type="RefSeq" id="XP_060442438.1">
    <property type="nucleotide sequence ID" value="XM_060589047.1"/>
</dbReference>
<dbReference type="Proteomes" id="UP001243989">
    <property type="component" value="Unassembled WGS sequence"/>
</dbReference>
<evidence type="ECO:0000313" key="1">
    <source>
        <dbReference type="EMBL" id="KAK1633831.1"/>
    </source>
</evidence>
<sequence>MWNMSCPTVSVYAVGIPEASHESQVDVSCTSRRFRAVPHVAPQPPGEAVSNTWFSPCDVTASRVHMLVTCRDHRRRSGDLES</sequence>
<protein>
    <submittedName>
        <fullName evidence="1">Uncharacterized protein</fullName>
    </submittedName>
</protein>
<accession>A0AAI9ZLD5</accession>
<keyword evidence="2" id="KW-1185">Reference proteome</keyword>
<proteinExistence type="predicted"/>
<name>A0AAI9ZLD5_9PEZI</name>
<organism evidence="1 2">
    <name type="scientific">Colletotrichum phormii</name>
    <dbReference type="NCBI Taxonomy" id="359342"/>
    <lineage>
        <taxon>Eukaryota</taxon>
        <taxon>Fungi</taxon>
        <taxon>Dikarya</taxon>
        <taxon>Ascomycota</taxon>
        <taxon>Pezizomycotina</taxon>
        <taxon>Sordariomycetes</taxon>
        <taxon>Hypocreomycetidae</taxon>
        <taxon>Glomerellales</taxon>
        <taxon>Glomerellaceae</taxon>
        <taxon>Colletotrichum</taxon>
        <taxon>Colletotrichum acutatum species complex</taxon>
    </lineage>
</organism>
<dbReference type="EMBL" id="JAHMHQ010000016">
    <property type="protein sequence ID" value="KAK1633831.1"/>
    <property type="molecule type" value="Genomic_DNA"/>
</dbReference>